<gene>
    <name evidence="2" type="ORF">BD410DRAFT_631844</name>
</gene>
<reference evidence="2 3" key="1">
    <citation type="submission" date="2018-06" db="EMBL/GenBank/DDBJ databases">
        <title>A transcriptomic atlas of mushroom development highlights an independent origin of complex multicellularity.</title>
        <authorList>
            <consortium name="DOE Joint Genome Institute"/>
            <person name="Krizsan K."/>
            <person name="Almasi E."/>
            <person name="Merenyi Z."/>
            <person name="Sahu N."/>
            <person name="Viragh M."/>
            <person name="Koszo T."/>
            <person name="Mondo S."/>
            <person name="Kiss B."/>
            <person name="Balint B."/>
            <person name="Kues U."/>
            <person name="Barry K."/>
            <person name="Hegedus J.C."/>
            <person name="Henrissat B."/>
            <person name="Johnson J."/>
            <person name="Lipzen A."/>
            <person name="Ohm R."/>
            <person name="Nagy I."/>
            <person name="Pangilinan J."/>
            <person name="Yan J."/>
            <person name="Xiong Y."/>
            <person name="Grigoriev I.V."/>
            <person name="Hibbett D.S."/>
            <person name="Nagy L.G."/>
        </authorList>
    </citation>
    <scope>NUCLEOTIDE SEQUENCE [LARGE SCALE GENOMIC DNA]</scope>
    <source>
        <strain evidence="2 3">SZMC22713</strain>
    </source>
</reference>
<evidence type="ECO:0000313" key="3">
    <source>
        <dbReference type="Proteomes" id="UP000294933"/>
    </source>
</evidence>
<feature type="region of interest" description="Disordered" evidence="1">
    <location>
        <begin position="1"/>
        <end position="110"/>
    </location>
</feature>
<protein>
    <submittedName>
        <fullName evidence="2">Uncharacterized protein</fullName>
    </submittedName>
</protein>
<evidence type="ECO:0000313" key="2">
    <source>
        <dbReference type="EMBL" id="TDL25223.1"/>
    </source>
</evidence>
<accession>A0A4Y7QC23</accession>
<keyword evidence="3" id="KW-1185">Reference proteome</keyword>
<name>A0A4Y7QC23_9AGAM</name>
<dbReference type="AlphaFoldDB" id="A0A4Y7QC23"/>
<feature type="region of interest" description="Disordered" evidence="1">
    <location>
        <begin position="129"/>
        <end position="217"/>
    </location>
</feature>
<organism evidence="2 3">
    <name type="scientific">Rickenella mellea</name>
    <dbReference type="NCBI Taxonomy" id="50990"/>
    <lineage>
        <taxon>Eukaryota</taxon>
        <taxon>Fungi</taxon>
        <taxon>Dikarya</taxon>
        <taxon>Basidiomycota</taxon>
        <taxon>Agaricomycotina</taxon>
        <taxon>Agaricomycetes</taxon>
        <taxon>Hymenochaetales</taxon>
        <taxon>Rickenellaceae</taxon>
        <taxon>Rickenella</taxon>
    </lineage>
</organism>
<proteinExistence type="predicted"/>
<feature type="compositionally biased region" description="Polar residues" evidence="1">
    <location>
        <begin position="139"/>
        <end position="152"/>
    </location>
</feature>
<feature type="compositionally biased region" description="Low complexity" evidence="1">
    <location>
        <begin position="183"/>
        <end position="194"/>
    </location>
</feature>
<dbReference type="Proteomes" id="UP000294933">
    <property type="component" value="Unassembled WGS sequence"/>
</dbReference>
<dbReference type="EMBL" id="ML170164">
    <property type="protein sequence ID" value="TDL25223.1"/>
    <property type="molecule type" value="Genomic_DNA"/>
</dbReference>
<sequence length="217" mass="22994">MVVLLGQGSKALAPPCPALSSPALALPSTRPARAQGSGLISEKPQPEAQALGSSPTLRRWNYHRKTPKSDQRDVSFPIEVTSNDAEWDSDMSLTSSSPGPEPWPSPALPKPVPEAQVVSFWRPCLGKPCPGRGIRAQPSPDNTRRWTGQRSNPDLVICDDHVRQPPASKPTTLPQLPTTSITASAKPSPNAAAPLHRALACPGSESRKKGTGIPTSS</sequence>
<dbReference type="VEuPathDB" id="FungiDB:BD410DRAFT_631844"/>
<evidence type="ECO:0000256" key="1">
    <source>
        <dbReference type="SAM" id="MobiDB-lite"/>
    </source>
</evidence>
<feature type="compositionally biased region" description="Pro residues" evidence="1">
    <location>
        <begin position="99"/>
        <end position="110"/>
    </location>
</feature>
<feature type="compositionally biased region" description="Polar residues" evidence="1">
    <location>
        <begin position="169"/>
        <end position="182"/>
    </location>
</feature>
<feature type="compositionally biased region" description="Low complexity" evidence="1">
    <location>
        <begin position="9"/>
        <end position="34"/>
    </location>
</feature>